<evidence type="ECO:0000256" key="1">
    <source>
        <dbReference type="ARBA" id="ARBA00004826"/>
    </source>
</evidence>
<dbReference type="Gene3D" id="3.90.79.10">
    <property type="entry name" value="Nucleoside Triphosphate Pyrophosphohydrolase"/>
    <property type="match status" value="1"/>
</dbReference>
<evidence type="ECO:0000313" key="13">
    <source>
        <dbReference type="EMBL" id="GFJ90371.1"/>
    </source>
</evidence>
<dbReference type="PROSITE" id="PS51462">
    <property type="entry name" value="NUDIX"/>
    <property type="match status" value="1"/>
</dbReference>
<keyword evidence="4 10" id="KW-0963">Cytoplasm</keyword>
<comment type="caution">
    <text evidence="13">The sequence shown here is derived from an EMBL/GenBank/DDBJ whole genome shotgun (WGS) entry which is preliminary data.</text>
</comment>
<keyword evidence="9 10" id="KW-0413">Isomerase</keyword>
<keyword evidence="5 10" id="KW-0479">Metal-binding</keyword>
<dbReference type="SUPFAM" id="SSF55811">
    <property type="entry name" value="Nudix"/>
    <property type="match status" value="1"/>
</dbReference>
<dbReference type="GO" id="GO:0046872">
    <property type="term" value="F:metal ion binding"/>
    <property type="evidence" value="ECO:0007669"/>
    <property type="project" value="UniProtKB-KW"/>
</dbReference>
<evidence type="ECO:0000256" key="6">
    <source>
        <dbReference type="ARBA" id="ARBA00022842"/>
    </source>
</evidence>
<dbReference type="InterPro" id="IPR011876">
    <property type="entry name" value="IsopentenylPP_isomerase_typ1"/>
</dbReference>
<feature type="binding site" evidence="10">
    <location>
        <position position="117"/>
    </location>
    <ligand>
        <name>Mn(2+)</name>
        <dbReference type="ChEBI" id="CHEBI:29035"/>
    </ligand>
</feature>
<evidence type="ECO:0000256" key="8">
    <source>
        <dbReference type="ARBA" id="ARBA00023229"/>
    </source>
</evidence>
<dbReference type="UniPathway" id="UPA00059">
    <property type="reaction ID" value="UER00104"/>
</dbReference>
<keyword evidence="8 10" id="KW-0414">Isoprene biosynthesis</keyword>
<feature type="binding site" evidence="10">
    <location>
        <position position="72"/>
    </location>
    <ligand>
        <name>Mn(2+)</name>
        <dbReference type="ChEBI" id="CHEBI:29035"/>
    </ligand>
</feature>
<feature type="binding site" evidence="10">
    <location>
        <position position="28"/>
    </location>
    <ligand>
        <name>Mn(2+)</name>
        <dbReference type="ChEBI" id="CHEBI:29035"/>
    </ligand>
</feature>
<dbReference type="InterPro" id="IPR000086">
    <property type="entry name" value="NUDIX_hydrolase_dom"/>
</dbReference>
<dbReference type="EMBL" id="BLPG01000001">
    <property type="protein sequence ID" value="GFJ90371.1"/>
    <property type="molecule type" value="Genomic_DNA"/>
</dbReference>
<evidence type="ECO:0000313" key="14">
    <source>
        <dbReference type="Proteomes" id="UP000482960"/>
    </source>
</evidence>
<reference evidence="13 14" key="1">
    <citation type="submission" date="2020-03" db="EMBL/GenBank/DDBJ databases">
        <title>Whole genome shotgun sequence of Phytohabitans rumicis NBRC 108638.</title>
        <authorList>
            <person name="Komaki H."/>
            <person name="Tamura T."/>
        </authorList>
    </citation>
    <scope>NUCLEOTIDE SEQUENCE [LARGE SCALE GENOMIC DNA]</scope>
    <source>
        <strain evidence="13 14">NBRC 108638</strain>
    </source>
</reference>
<feature type="active site" evidence="10 11">
    <location>
        <position position="70"/>
    </location>
</feature>
<dbReference type="PIRSF" id="PIRSF018427">
    <property type="entry name" value="Isopntndiph_ism"/>
    <property type="match status" value="1"/>
</dbReference>
<proteinExistence type="inferred from homology"/>
<gene>
    <name evidence="13" type="primary">idi_2</name>
    <name evidence="10" type="synonym">idi</name>
    <name evidence="13" type="ORF">Prum_040130</name>
</gene>
<evidence type="ECO:0000256" key="11">
    <source>
        <dbReference type="PIRSR" id="PIRSR018427-1"/>
    </source>
</evidence>
<comment type="subcellular location">
    <subcellularLocation>
        <location evidence="10">Cytoplasm</location>
    </subcellularLocation>
</comment>
<evidence type="ECO:0000256" key="10">
    <source>
        <dbReference type="HAMAP-Rule" id="MF_00202"/>
    </source>
</evidence>
<dbReference type="EC" id="5.3.3.2" evidence="3 10"/>
<evidence type="ECO:0000259" key="12">
    <source>
        <dbReference type="PROSITE" id="PS51462"/>
    </source>
</evidence>
<dbReference type="AlphaFoldDB" id="A0A6V8L6C6"/>
<organism evidence="13 14">
    <name type="scientific">Phytohabitans rumicis</name>
    <dbReference type="NCBI Taxonomy" id="1076125"/>
    <lineage>
        <taxon>Bacteria</taxon>
        <taxon>Bacillati</taxon>
        <taxon>Actinomycetota</taxon>
        <taxon>Actinomycetes</taxon>
        <taxon>Micromonosporales</taxon>
        <taxon>Micromonosporaceae</taxon>
    </lineage>
</organism>
<comment type="pathway">
    <text evidence="1 10">Isoprenoid biosynthesis; dimethylallyl diphosphate biosynthesis; dimethylallyl diphosphate from isopentenyl diphosphate: step 1/1.</text>
</comment>
<feature type="binding site" evidence="10">
    <location>
        <position position="35"/>
    </location>
    <ligand>
        <name>Mn(2+)</name>
        <dbReference type="ChEBI" id="CHEBI:29035"/>
    </ligand>
</feature>
<dbReference type="CDD" id="cd02885">
    <property type="entry name" value="NUDIX_IPP_Isomerase"/>
    <property type="match status" value="1"/>
</dbReference>
<name>A0A6V8L6C6_9ACTN</name>
<sequence length="181" mass="19471">MSPRESHLVELVDDTGHAIGQSTVDAAHQAPGQLHRAFSVLLVDAGGRLLLQRRAAVKTRFPLRWANACCGHPEPGQPVTEAAARRLTEELGLAAGPLTEVGVYAYSAADPATGRVEVEYDHVLLGRHDHDVPMNPDPAEVAALRWVTPAELSVDIKARPDEYAPWLGGVLAVTLDSREPL</sequence>
<comment type="catalytic activity">
    <reaction evidence="10">
        <text>isopentenyl diphosphate = dimethylallyl diphosphate</text>
        <dbReference type="Rhea" id="RHEA:23284"/>
        <dbReference type="ChEBI" id="CHEBI:57623"/>
        <dbReference type="ChEBI" id="CHEBI:128769"/>
        <dbReference type="EC" id="5.3.3.2"/>
    </reaction>
</comment>
<accession>A0A6V8L6C6</accession>
<dbReference type="Pfam" id="PF00293">
    <property type="entry name" value="NUDIX"/>
    <property type="match status" value="1"/>
</dbReference>
<evidence type="ECO:0000256" key="4">
    <source>
        <dbReference type="ARBA" id="ARBA00022490"/>
    </source>
</evidence>
<feature type="domain" description="Nudix hydrolase" evidence="12">
    <location>
        <begin position="33"/>
        <end position="169"/>
    </location>
</feature>
<evidence type="ECO:0000256" key="9">
    <source>
        <dbReference type="ARBA" id="ARBA00023235"/>
    </source>
</evidence>
<protein>
    <recommendedName>
        <fullName evidence="3 10">Isopentenyl-diphosphate Delta-isomerase</fullName>
        <shortName evidence="10">IPP isomerase</shortName>
        <ecNumber evidence="3 10">5.3.3.2</ecNumber>
    </recommendedName>
    <alternativeName>
        <fullName evidence="10">IPP:DMAPP isomerase</fullName>
    </alternativeName>
    <alternativeName>
        <fullName evidence="10">Isopentenyl pyrophosphate isomerase</fullName>
    </alternativeName>
</protein>
<dbReference type="GO" id="GO:0009240">
    <property type="term" value="P:isopentenyl diphosphate biosynthetic process"/>
    <property type="evidence" value="ECO:0007669"/>
    <property type="project" value="TreeGrafter"/>
</dbReference>
<evidence type="ECO:0000256" key="5">
    <source>
        <dbReference type="ARBA" id="ARBA00022723"/>
    </source>
</evidence>
<evidence type="ECO:0000256" key="2">
    <source>
        <dbReference type="ARBA" id="ARBA00007579"/>
    </source>
</evidence>
<feature type="binding site" evidence="10">
    <location>
        <position position="119"/>
    </location>
    <ligand>
        <name>Mn(2+)</name>
        <dbReference type="ChEBI" id="CHEBI:29035"/>
    </ligand>
</feature>
<dbReference type="PANTHER" id="PTHR10885:SF0">
    <property type="entry name" value="ISOPENTENYL-DIPHOSPHATE DELTA-ISOMERASE"/>
    <property type="match status" value="1"/>
</dbReference>
<keyword evidence="6 10" id="KW-0460">Magnesium</keyword>
<dbReference type="RefSeq" id="WP_173077732.1">
    <property type="nucleotide sequence ID" value="NZ_BAABJB010000024.1"/>
</dbReference>
<keyword evidence="7 10" id="KW-0464">Manganese</keyword>
<evidence type="ECO:0000256" key="7">
    <source>
        <dbReference type="ARBA" id="ARBA00023211"/>
    </source>
</evidence>
<comment type="cofactor">
    <cofactor evidence="10">
        <name>Mg(2+)</name>
        <dbReference type="ChEBI" id="CHEBI:18420"/>
    </cofactor>
    <text evidence="10">Binds 1 Mg(2+) ion per subunit. The magnesium ion binds only when substrate is bound.</text>
</comment>
<dbReference type="Proteomes" id="UP000482960">
    <property type="component" value="Unassembled WGS sequence"/>
</dbReference>
<dbReference type="HAMAP" id="MF_00202">
    <property type="entry name" value="Idi"/>
    <property type="match status" value="1"/>
</dbReference>
<reference evidence="13 14" key="2">
    <citation type="submission" date="2020-03" db="EMBL/GenBank/DDBJ databases">
        <authorList>
            <person name="Ichikawa N."/>
            <person name="Kimura A."/>
            <person name="Kitahashi Y."/>
            <person name="Uohara A."/>
        </authorList>
    </citation>
    <scope>NUCLEOTIDE SEQUENCE [LARGE SCALE GENOMIC DNA]</scope>
    <source>
        <strain evidence="13 14">NBRC 108638</strain>
    </source>
</reference>
<keyword evidence="14" id="KW-1185">Reference proteome</keyword>
<dbReference type="NCBIfam" id="NF002995">
    <property type="entry name" value="PRK03759.1"/>
    <property type="match status" value="1"/>
</dbReference>
<dbReference type="GO" id="GO:0004452">
    <property type="term" value="F:isopentenyl-diphosphate delta-isomerase activity"/>
    <property type="evidence" value="ECO:0007669"/>
    <property type="project" value="UniProtKB-UniRule"/>
</dbReference>
<dbReference type="PANTHER" id="PTHR10885">
    <property type="entry name" value="ISOPENTENYL-DIPHOSPHATE DELTA-ISOMERASE"/>
    <property type="match status" value="1"/>
</dbReference>
<feature type="binding site" evidence="10">
    <location>
        <position position="90"/>
    </location>
    <ligand>
        <name>Mg(2+)</name>
        <dbReference type="ChEBI" id="CHEBI:18420"/>
    </ligand>
</feature>
<dbReference type="GO" id="GO:0050992">
    <property type="term" value="P:dimethylallyl diphosphate biosynthetic process"/>
    <property type="evidence" value="ECO:0007669"/>
    <property type="project" value="UniProtKB-UniRule"/>
</dbReference>
<dbReference type="InterPro" id="IPR056375">
    <property type="entry name" value="Idi_bact"/>
</dbReference>
<feature type="active site" evidence="10 11">
    <location>
        <position position="119"/>
    </location>
</feature>
<evidence type="ECO:0000256" key="3">
    <source>
        <dbReference type="ARBA" id="ARBA00012057"/>
    </source>
</evidence>
<dbReference type="GO" id="GO:0005737">
    <property type="term" value="C:cytoplasm"/>
    <property type="evidence" value="ECO:0007669"/>
    <property type="project" value="UniProtKB-SubCell"/>
</dbReference>
<comment type="similarity">
    <text evidence="2 10">Belongs to the IPP isomerase type 1 family.</text>
</comment>
<comment type="cofactor">
    <cofactor evidence="10">
        <name>Mn(2+)</name>
        <dbReference type="ChEBI" id="CHEBI:29035"/>
    </cofactor>
    <text evidence="10">Binds 1 Mn(2+) ion per subunit.</text>
</comment>
<dbReference type="InterPro" id="IPR015797">
    <property type="entry name" value="NUDIX_hydrolase-like_dom_sf"/>
</dbReference>
<dbReference type="NCBIfam" id="TIGR02150">
    <property type="entry name" value="IPP_isom_1"/>
    <property type="match status" value="1"/>
</dbReference>
<comment type="function">
    <text evidence="10">Catalyzes the 1,3-allylic rearrangement of the homoallylic substrate isopentenyl (IPP) to its highly electrophilic allylic isomer, dimethylallyl diphosphate (DMAPP).</text>
</comment>